<reference evidence="4" key="2">
    <citation type="submission" date="2020-09" db="EMBL/GenBank/DDBJ databases">
        <authorList>
            <person name="Sun Q."/>
            <person name="Zhou Y."/>
        </authorList>
    </citation>
    <scope>NUCLEOTIDE SEQUENCE</scope>
    <source>
        <strain evidence="4">CGMCC 1.15425</strain>
    </source>
</reference>
<dbReference type="AlphaFoldDB" id="A0A916QMK3"/>
<keyword evidence="5" id="KW-1185">Reference proteome</keyword>
<gene>
    <name evidence="4" type="ORF">GCM10011403_24680</name>
</gene>
<dbReference type="PIRSF" id="PIRSF016838">
    <property type="entry name" value="PafC"/>
    <property type="match status" value="1"/>
</dbReference>
<dbReference type="InterPro" id="IPR051534">
    <property type="entry name" value="CBASS_pafABC_assoc_protein"/>
</dbReference>
<dbReference type="Pfam" id="PF13280">
    <property type="entry name" value="WYL"/>
    <property type="match status" value="1"/>
</dbReference>
<dbReference type="Gene3D" id="1.10.10.10">
    <property type="entry name" value="Winged helix-like DNA-binding domain superfamily/Winged helix DNA-binding domain"/>
    <property type="match status" value="1"/>
</dbReference>
<dbReference type="PANTHER" id="PTHR34580">
    <property type="match status" value="1"/>
</dbReference>
<dbReference type="InterPro" id="IPR026881">
    <property type="entry name" value="WYL_dom"/>
</dbReference>
<dbReference type="Pfam" id="PF08279">
    <property type="entry name" value="HTH_11"/>
    <property type="match status" value="1"/>
</dbReference>
<evidence type="ECO:0000259" key="3">
    <source>
        <dbReference type="Pfam" id="PF25583"/>
    </source>
</evidence>
<dbReference type="PROSITE" id="PS52050">
    <property type="entry name" value="WYL"/>
    <property type="match status" value="1"/>
</dbReference>
<dbReference type="RefSeq" id="WP_068810160.1">
    <property type="nucleotide sequence ID" value="NZ_BMIY01000010.1"/>
</dbReference>
<feature type="domain" description="Helix-turn-helix type 11" evidence="1">
    <location>
        <begin position="7"/>
        <end position="61"/>
    </location>
</feature>
<dbReference type="InterPro" id="IPR057727">
    <property type="entry name" value="WCX_dom"/>
</dbReference>
<reference evidence="4" key="1">
    <citation type="journal article" date="2014" name="Int. J. Syst. Evol. Microbiol.">
        <title>Complete genome sequence of Corynebacterium casei LMG S-19264T (=DSM 44701T), isolated from a smear-ripened cheese.</title>
        <authorList>
            <consortium name="US DOE Joint Genome Institute (JGI-PGF)"/>
            <person name="Walter F."/>
            <person name="Albersmeier A."/>
            <person name="Kalinowski J."/>
            <person name="Ruckert C."/>
        </authorList>
    </citation>
    <scope>NUCLEOTIDE SEQUENCE</scope>
    <source>
        <strain evidence="4">CGMCC 1.15425</strain>
    </source>
</reference>
<evidence type="ECO:0000313" key="5">
    <source>
        <dbReference type="Proteomes" id="UP000627715"/>
    </source>
</evidence>
<evidence type="ECO:0000259" key="2">
    <source>
        <dbReference type="Pfam" id="PF13280"/>
    </source>
</evidence>
<name>A0A916QMK3_9GAMM</name>
<sequence length="319" mass="36243">MSGPTTRVLALLELLQANTMLSGHEIAERLHVDRRTVRRYITVLETLGVPVMTEQGRYGGYSLIPGYKLPPLMFNDEETLAIVLGLLAARQLGLDDAAPAISSVEAKLERVMPEGLKRRVRSISETTRIVLPQSQARYDDKSLLLLTNGVQQERRVSLVYQAPDREPLPREIDPYGLVFRRGRWYIGGYCHLRKALRTFRLDRISKVTLCPEVFTRPRDFDAAKHLTDSLNNLPGNSAVSVLIHCHPEEVVDFLGFHPCSVDMFREVENGLLMETQTDSIDWFARWLAMMPVDFTVLAPQSLKDALRKQANRLHRIADQ</sequence>
<evidence type="ECO:0000259" key="1">
    <source>
        <dbReference type="Pfam" id="PF08279"/>
    </source>
</evidence>
<proteinExistence type="predicted"/>
<dbReference type="InterPro" id="IPR036388">
    <property type="entry name" value="WH-like_DNA-bd_sf"/>
</dbReference>
<comment type="caution">
    <text evidence="4">The sequence shown here is derived from an EMBL/GenBank/DDBJ whole genome shotgun (WGS) entry which is preliminary data.</text>
</comment>
<evidence type="ECO:0000313" key="4">
    <source>
        <dbReference type="EMBL" id="GFZ80461.1"/>
    </source>
</evidence>
<dbReference type="Proteomes" id="UP000627715">
    <property type="component" value="Unassembled WGS sequence"/>
</dbReference>
<dbReference type="InterPro" id="IPR013196">
    <property type="entry name" value="HTH_11"/>
</dbReference>
<dbReference type="SUPFAM" id="SSF46785">
    <property type="entry name" value="Winged helix' DNA-binding domain"/>
    <property type="match status" value="1"/>
</dbReference>
<feature type="domain" description="WCX" evidence="3">
    <location>
        <begin position="268"/>
        <end position="312"/>
    </location>
</feature>
<dbReference type="PANTHER" id="PTHR34580:SF3">
    <property type="entry name" value="PROTEIN PAFB"/>
    <property type="match status" value="1"/>
</dbReference>
<organism evidence="4 5">
    <name type="scientific">Pseudohongiella nitratireducens</name>
    <dbReference type="NCBI Taxonomy" id="1768907"/>
    <lineage>
        <taxon>Bacteria</taxon>
        <taxon>Pseudomonadati</taxon>
        <taxon>Pseudomonadota</taxon>
        <taxon>Gammaproteobacteria</taxon>
        <taxon>Pseudomonadales</taxon>
        <taxon>Pseudohongiellaceae</taxon>
        <taxon>Pseudohongiella</taxon>
    </lineage>
</organism>
<dbReference type="Pfam" id="PF25583">
    <property type="entry name" value="WCX"/>
    <property type="match status" value="1"/>
</dbReference>
<dbReference type="InterPro" id="IPR036390">
    <property type="entry name" value="WH_DNA-bd_sf"/>
</dbReference>
<protein>
    <submittedName>
        <fullName evidence="4">Transcriptional regulator</fullName>
    </submittedName>
</protein>
<dbReference type="InterPro" id="IPR028349">
    <property type="entry name" value="PafC-like"/>
</dbReference>
<accession>A0A916QMK3</accession>
<dbReference type="OrthoDB" id="9807255at2"/>
<feature type="domain" description="WYL" evidence="2">
    <location>
        <begin position="143"/>
        <end position="208"/>
    </location>
</feature>
<dbReference type="EMBL" id="BMIY01000010">
    <property type="protein sequence ID" value="GFZ80461.1"/>
    <property type="molecule type" value="Genomic_DNA"/>
</dbReference>